<feature type="domain" description="Peptidase S8/S53" evidence="7">
    <location>
        <begin position="141"/>
        <end position="372"/>
    </location>
</feature>
<evidence type="ECO:0000259" key="8">
    <source>
        <dbReference type="Pfam" id="PF05922"/>
    </source>
</evidence>
<evidence type="ECO:0000256" key="6">
    <source>
        <dbReference type="RuleBase" id="RU003355"/>
    </source>
</evidence>
<evidence type="ECO:0000256" key="5">
    <source>
        <dbReference type="PROSITE-ProRule" id="PRU01240"/>
    </source>
</evidence>
<dbReference type="EMBL" id="CAJMWW010000225">
    <property type="protein sequence ID" value="CAE6458821.1"/>
    <property type="molecule type" value="Genomic_DNA"/>
</dbReference>
<dbReference type="InterPro" id="IPR034193">
    <property type="entry name" value="PCSK9_ProteinaseK-like"/>
</dbReference>
<organism evidence="9 10">
    <name type="scientific">Rhizoctonia solani</name>
    <dbReference type="NCBI Taxonomy" id="456999"/>
    <lineage>
        <taxon>Eukaryota</taxon>
        <taxon>Fungi</taxon>
        <taxon>Dikarya</taxon>
        <taxon>Basidiomycota</taxon>
        <taxon>Agaricomycotina</taxon>
        <taxon>Agaricomycetes</taxon>
        <taxon>Cantharellales</taxon>
        <taxon>Ceratobasidiaceae</taxon>
        <taxon>Rhizoctonia</taxon>
    </lineage>
</organism>
<comment type="similarity">
    <text evidence="1 5 6">Belongs to the peptidase S8 family.</text>
</comment>
<dbReference type="PRINTS" id="PR00723">
    <property type="entry name" value="SUBTILISIN"/>
</dbReference>
<dbReference type="InterPro" id="IPR010259">
    <property type="entry name" value="S8pro/Inhibitor_I9"/>
</dbReference>
<dbReference type="Gene3D" id="3.40.50.200">
    <property type="entry name" value="Peptidase S8/S53 domain"/>
    <property type="match status" value="1"/>
</dbReference>
<dbReference type="InterPro" id="IPR023828">
    <property type="entry name" value="Peptidase_S8_Ser-AS"/>
</dbReference>
<dbReference type="AlphaFoldDB" id="A0A8H3GPD1"/>
<dbReference type="InterPro" id="IPR037045">
    <property type="entry name" value="S8pro/Inhibitor_I9_sf"/>
</dbReference>
<proteinExistence type="inferred from homology"/>
<dbReference type="Pfam" id="PF00082">
    <property type="entry name" value="Peptidase_S8"/>
    <property type="match status" value="1"/>
</dbReference>
<dbReference type="PANTHER" id="PTHR43806:SF11">
    <property type="entry name" value="CEREVISIN-RELATED"/>
    <property type="match status" value="1"/>
</dbReference>
<dbReference type="InterPro" id="IPR000209">
    <property type="entry name" value="Peptidase_S8/S53_dom"/>
</dbReference>
<keyword evidence="4 5" id="KW-0720">Serine protease</keyword>
<dbReference type="Gene3D" id="3.30.70.80">
    <property type="entry name" value="Peptidase S8 propeptide/proteinase inhibitor I9"/>
    <property type="match status" value="1"/>
</dbReference>
<feature type="active site" description="Charge relay system" evidence="5">
    <location>
        <position position="336"/>
    </location>
</feature>
<accession>A0A8H3GPD1</accession>
<feature type="domain" description="Inhibitor I9" evidence="8">
    <location>
        <begin position="9"/>
        <end position="86"/>
    </location>
</feature>
<dbReference type="GO" id="GO:0006508">
    <property type="term" value="P:proteolysis"/>
    <property type="evidence" value="ECO:0007669"/>
    <property type="project" value="UniProtKB-KW"/>
</dbReference>
<dbReference type="SUPFAM" id="SSF52743">
    <property type="entry name" value="Subtilisin-like"/>
    <property type="match status" value="1"/>
</dbReference>
<dbReference type="GO" id="GO:0005615">
    <property type="term" value="C:extracellular space"/>
    <property type="evidence" value="ECO:0007669"/>
    <property type="project" value="TreeGrafter"/>
</dbReference>
<keyword evidence="2 5" id="KW-0645">Protease</keyword>
<protein>
    <recommendedName>
        <fullName evidence="11">Peptidase S8/S53 domain-containing protein</fullName>
    </recommendedName>
</protein>
<dbReference type="PROSITE" id="PS00138">
    <property type="entry name" value="SUBTILASE_SER"/>
    <property type="match status" value="1"/>
</dbReference>
<dbReference type="InterPro" id="IPR050131">
    <property type="entry name" value="Peptidase_S8_subtilisin-like"/>
</dbReference>
<comment type="caution">
    <text evidence="9">The sequence shown here is derived from an EMBL/GenBank/DDBJ whole genome shotgun (WGS) entry which is preliminary data.</text>
</comment>
<dbReference type="SUPFAM" id="SSF54897">
    <property type="entry name" value="Protease propeptides/inhibitors"/>
    <property type="match status" value="1"/>
</dbReference>
<dbReference type="InterPro" id="IPR015500">
    <property type="entry name" value="Peptidase_S8_subtilisin-rel"/>
</dbReference>
<keyword evidence="3 5" id="KW-0378">Hydrolase</keyword>
<gene>
    <name evidence="9" type="ORF">RDB_LOCUS146251</name>
</gene>
<dbReference type="PANTHER" id="PTHR43806">
    <property type="entry name" value="PEPTIDASE S8"/>
    <property type="match status" value="1"/>
</dbReference>
<evidence type="ECO:0000313" key="10">
    <source>
        <dbReference type="Proteomes" id="UP000663841"/>
    </source>
</evidence>
<evidence type="ECO:0000256" key="4">
    <source>
        <dbReference type="ARBA" id="ARBA00022825"/>
    </source>
</evidence>
<evidence type="ECO:0000313" key="9">
    <source>
        <dbReference type="EMBL" id="CAE6458821.1"/>
    </source>
</evidence>
<dbReference type="GO" id="GO:0004252">
    <property type="term" value="F:serine-type endopeptidase activity"/>
    <property type="evidence" value="ECO:0007669"/>
    <property type="project" value="UniProtKB-UniRule"/>
</dbReference>
<dbReference type="InterPro" id="IPR023827">
    <property type="entry name" value="Peptidase_S8_Asp-AS"/>
</dbReference>
<dbReference type="InterPro" id="IPR022398">
    <property type="entry name" value="Peptidase_S8_His-AS"/>
</dbReference>
<feature type="active site" description="Charge relay system" evidence="5">
    <location>
        <position position="176"/>
    </location>
</feature>
<dbReference type="PROSITE" id="PS51892">
    <property type="entry name" value="SUBTILASE"/>
    <property type="match status" value="1"/>
</dbReference>
<dbReference type="CDD" id="cd04077">
    <property type="entry name" value="Peptidases_S8_PCSK9_ProteinaseK_like"/>
    <property type="match status" value="1"/>
</dbReference>
<name>A0A8H3GPD1_9AGAM</name>
<dbReference type="PROSITE" id="PS00137">
    <property type="entry name" value="SUBTILASE_HIS"/>
    <property type="match status" value="1"/>
</dbReference>
<evidence type="ECO:0008006" key="11">
    <source>
        <dbReference type="Google" id="ProtNLM"/>
    </source>
</evidence>
<dbReference type="Pfam" id="PF05922">
    <property type="entry name" value="Inhibitor_I9"/>
    <property type="match status" value="1"/>
</dbReference>
<evidence type="ECO:0000259" key="7">
    <source>
        <dbReference type="Pfam" id="PF00082"/>
    </source>
</evidence>
<evidence type="ECO:0000256" key="1">
    <source>
        <dbReference type="ARBA" id="ARBA00011073"/>
    </source>
</evidence>
<evidence type="ECO:0000256" key="2">
    <source>
        <dbReference type="ARBA" id="ARBA00022670"/>
    </source>
</evidence>
<sequence>MSDFESYSVLLKDSAVASTREHLSWVSGQEHMGVAASGGGTADVTCDIQHEYETLKGYSAVLNPSALKKLDSCGDVELIFKNTMVTHCADAPMNILTQTDAPWGLQRVSQQGPLPADSIAAALTYQYRRTPPGLQKTPVDVYVLDTGVMTEHEEFEGRATWGWTYPGGPNADGHGHGTHVAGTIGGRQFGVAKDVNIIAVKVLDDNGRKLSDSIQLGIDWVMQRHTRQQLEGNKRASIINMSLRTEANPILDSFANRAVSKGIHVVVAAGNDSGIAREWSPARAQNVTTVGGTTIKDEWYRLSNAGDAVNILGPAVDVVSAGTAANNARATMSGTSMATPHVVGVLAWLISQQGDSTPEELLAQLQNMAINNVVTGVPANTVNRLLNNGL</sequence>
<feature type="active site" description="Charge relay system" evidence="5">
    <location>
        <position position="145"/>
    </location>
</feature>
<dbReference type="InterPro" id="IPR036852">
    <property type="entry name" value="Peptidase_S8/S53_dom_sf"/>
</dbReference>
<dbReference type="FunFam" id="3.40.50.200:FF:000007">
    <property type="entry name" value="Subtilisin-like serine protease"/>
    <property type="match status" value="1"/>
</dbReference>
<dbReference type="PROSITE" id="PS00136">
    <property type="entry name" value="SUBTILASE_ASP"/>
    <property type="match status" value="1"/>
</dbReference>
<evidence type="ECO:0000256" key="3">
    <source>
        <dbReference type="ARBA" id="ARBA00022801"/>
    </source>
</evidence>
<dbReference type="Proteomes" id="UP000663841">
    <property type="component" value="Unassembled WGS sequence"/>
</dbReference>
<reference evidence="9" key="1">
    <citation type="submission" date="2021-01" db="EMBL/GenBank/DDBJ databases">
        <authorList>
            <person name="Kaushik A."/>
        </authorList>
    </citation>
    <scope>NUCLEOTIDE SEQUENCE</scope>
    <source>
        <strain evidence="9">AG3-T5</strain>
    </source>
</reference>